<keyword evidence="2" id="KW-0732">Signal</keyword>
<evidence type="ECO:0000313" key="8">
    <source>
        <dbReference type="Proteomes" id="UP000565468"/>
    </source>
</evidence>
<evidence type="ECO:0000256" key="6">
    <source>
        <dbReference type="SAM" id="MobiDB-lite"/>
    </source>
</evidence>
<dbReference type="AlphaFoldDB" id="A0A848M5S2"/>
<evidence type="ECO:0000256" key="2">
    <source>
        <dbReference type="ARBA" id="ARBA00022729"/>
    </source>
</evidence>
<name>A0A848M5S2_PAELE</name>
<dbReference type="PANTHER" id="PTHR43649:SF33">
    <property type="entry name" value="POLYGALACTURONAN_RHAMNOGALACTURONAN-BINDING PROTEIN YTCQ"/>
    <property type="match status" value="1"/>
</dbReference>
<feature type="region of interest" description="Disordered" evidence="6">
    <location>
        <begin position="18"/>
        <end position="56"/>
    </location>
</feature>
<gene>
    <name evidence="7" type="ORF">HII30_04005</name>
</gene>
<keyword evidence="3" id="KW-0472">Membrane</keyword>
<evidence type="ECO:0000256" key="5">
    <source>
        <dbReference type="ARBA" id="ARBA00023288"/>
    </source>
</evidence>
<comment type="caution">
    <text evidence="7">The sequence shown here is derived from an EMBL/GenBank/DDBJ whole genome shotgun (WGS) entry which is preliminary data.</text>
</comment>
<evidence type="ECO:0000256" key="1">
    <source>
        <dbReference type="ARBA" id="ARBA00022475"/>
    </source>
</evidence>
<keyword evidence="8" id="KW-1185">Reference proteome</keyword>
<dbReference type="InterPro" id="IPR050490">
    <property type="entry name" value="Bact_solute-bd_prot1"/>
</dbReference>
<accession>A0A848M5S2</accession>
<proteinExistence type="predicted"/>
<keyword evidence="1" id="KW-1003">Cell membrane</keyword>
<evidence type="ECO:0000313" key="7">
    <source>
        <dbReference type="EMBL" id="NMO94954.1"/>
    </source>
</evidence>
<dbReference type="PANTHER" id="PTHR43649">
    <property type="entry name" value="ARABINOSE-BINDING PROTEIN-RELATED"/>
    <property type="match status" value="1"/>
</dbReference>
<protein>
    <submittedName>
        <fullName evidence="7">Extracellular solute-binding protein</fullName>
    </submittedName>
</protein>
<dbReference type="EMBL" id="JABBPN010000003">
    <property type="protein sequence ID" value="NMO94954.1"/>
    <property type="molecule type" value="Genomic_DNA"/>
</dbReference>
<evidence type="ECO:0000256" key="3">
    <source>
        <dbReference type="ARBA" id="ARBA00023136"/>
    </source>
</evidence>
<evidence type="ECO:0000256" key="4">
    <source>
        <dbReference type="ARBA" id="ARBA00023139"/>
    </source>
</evidence>
<feature type="compositionally biased region" description="Polar residues" evidence="6">
    <location>
        <begin position="19"/>
        <end position="29"/>
    </location>
</feature>
<dbReference type="Proteomes" id="UP000565468">
    <property type="component" value="Unassembled WGS sequence"/>
</dbReference>
<dbReference type="Pfam" id="PF13416">
    <property type="entry name" value="SBP_bac_8"/>
    <property type="match status" value="1"/>
</dbReference>
<sequence>MVLLLLSGCDLGSDGFTGSGTPSSASDNPSGAAGSTSAGAERQNSADSAASDDSAAAGPRYTISWTMHQNLPVPVDAELVQQVEDQFDVDLDVWNLENNQYEALLDMKLAQGSTPDVFRIRQHQDLLKYQQQGLLVEIPEVTLNRYAPNIMKAIREHAPGYEEVGTIDGRYYGIPVINPTNKYRIPVVYRQDWLDKLGLAVPETLFEFEEVIYAFAHNDPDGNGIKDTYGLSLEGMNVVFGAFGQIVFADQLYFGIKDKDLVIGALEPDMQEALAYLQKWYKDGVIDPEFVTGENKGGYKHLSHAFINGSIGMTSMGNYYHWIQDGDYSSWTYEEEQGILETPVQASYNMKELTAKNPEARIVFGRPFSGPDGKRGSKGYDMLMSFTAMGANAVTEPGKLETILQILDYVSANPDPDMYTTMKHGIKGEHWIWTGSSKEDIVVLPPYDQEFSYHNTVGAHLGMMVPLPPTTNREQWASTLGLEQDGIYNALKASTPSLVKHAPGLIKLRNKAYISFITGDRPLEEFGSFVQEFMAAGGKEVLREANEVHRGAAGAGGE</sequence>
<feature type="compositionally biased region" description="Low complexity" evidence="6">
    <location>
        <begin position="30"/>
        <end position="56"/>
    </location>
</feature>
<reference evidence="7 8" key="1">
    <citation type="submission" date="2020-04" db="EMBL/GenBank/DDBJ databases">
        <title>Paenibacillus algicola sp. nov., a novel marine bacterium producing alginate lyase.</title>
        <authorList>
            <person name="Huang H."/>
        </authorList>
    </citation>
    <scope>NUCLEOTIDE SEQUENCE [LARGE SCALE GENOMIC DNA]</scope>
    <source>
        <strain evidence="7 8">L7-75</strain>
    </source>
</reference>
<keyword evidence="5" id="KW-0449">Lipoprotein</keyword>
<dbReference type="InterPro" id="IPR006059">
    <property type="entry name" value="SBP"/>
</dbReference>
<organism evidence="7 8">
    <name type="scientific">Paenibacillus lemnae</name>
    <dbReference type="NCBI Taxonomy" id="1330551"/>
    <lineage>
        <taxon>Bacteria</taxon>
        <taxon>Bacillati</taxon>
        <taxon>Bacillota</taxon>
        <taxon>Bacilli</taxon>
        <taxon>Bacillales</taxon>
        <taxon>Paenibacillaceae</taxon>
        <taxon>Paenibacillus</taxon>
    </lineage>
</organism>
<dbReference type="Gene3D" id="3.40.190.10">
    <property type="entry name" value="Periplasmic binding protein-like II"/>
    <property type="match status" value="2"/>
</dbReference>
<keyword evidence="4" id="KW-0564">Palmitate</keyword>
<dbReference type="SUPFAM" id="SSF53850">
    <property type="entry name" value="Periplasmic binding protein-like II"/>
    <property type="match status" value="1"/>
</dbReference>